<sequence length="142" mass="15448">MCEVQKLKVDEFESDGGVFGEVYAWVEVSGRGQGLWGMDRGCFRRVWVVQKGFRAWQGWHGQNVFADQVPRLGVAGFGSRVGFGYRRRLGVEVACLGVGFGGALGGGGRRAMPRRRGHGVWLGAATLRHQGGCLSVVGWCMS</sequence>
<dbReference type="EMBL" id="JASCZI010092115">
    <property type="protein sequence ID" value="MED6151887.1"/>
    <property type="molecule type" value="Genomic_DNA"/>
</dbReference>
<dbReference type="Proteomes" id="UP001341840">
    <property type="component" value="Unassembled WGS sequence"/>
</dbReference>
<organism evidence="1 2">
    <name type="scientific">Stylosanthes scabra</name>
    <dbReference type="NCBI Taxonomy" id="79078"/>
    <lineage>
        <taxon>Eukaryota</taxon>
        <taxon>Viridiplantae</taxon>
        <taxon>Streptophyta</taxon>
        <taxon>Embryophyta</taxon>
        <taxon>Tracheophyta</taxon>
        <taxon>Spermatophyta</taxon>
        <taxon>Magnoliopsida</taxon>
        <taxon>eudicotyledons</taxon>
        <taxon>Gunneridae</taxon>
        <taxon>Pentapetalae</taxon>
        <taxon>rosids</taxon>
        <taxon>fabids</taxon>
        <taxon>Fabales</taxon>
        <taxon>Fabaceae</taxon>
        <taxon>Papilionoideae</taxon>
        <taxon>50 kb inversion clade</taxon>
        <taxon>dalbergioids sensu lato</taxon>
        <taxon>Dalbergieae</taxon>
        <taxon>Pterocarpus clade</taxon>
        <taxon>Stylosanthes</taxon>
    </lineage>
</organism>
<comment type="caution">
    <text evidence="1">The sequence shown here is derived from an EMBL/GenBank/DDBJ whole genome shotgun (WGS) entry which is preliminary data.</text>
</comment>
<evidence type="ECO:0000313" key="1">
    <source>
        <dbReference type="EMBL" id="MED6151887.1"/>
    </source>
</evidence>
<name>A0ABU6TTY1_9FABA</name>
<reference evidence="1 2" key="1">
    <citation type="journal article" date="2023" name="Plants (Basel)">
        <title>Bridging the Gap: Combining Genomics and Transcriptomics Approaches to Understand Stylosanthes scabra, an Orphan Legume from the Brazilian Caatinga.</title>
        <authorList>
            <person name="Ferreira-Neto J.R.C."/>
            <person name="da Silva M.D."/>
            <person name="Binneck E."/>
            <person name="de Melo N.F."/>
            <person name="da Silva R.H."/>
            <person name="de Melo A.L.T.M."/>
            <person name="Pandolfi V."/>
            <person name="Bustamante F.O."/>
            <person name="Brasileiro-Vidal A.C."/>
            <person name="Benko-Iseppon A.M."/>
        </authorList>
    </citation>
    <scope>NUCLEOTIDE SEQUENCE [LARGE SCALE GENOMIC DNA]</scope>
    <source>
        <tissue evidence="1">Leaves</tissue>
    </source>
</reference>
<proteinExistence type="predicted"/>
<keyword evidence="2" id="KW-1185">Reference proteome</keyword>
<evidence type="ECO:0000313" key="2">
    <source>
        <dbReference type="Proteomes" id="UP001341840"/>
    </source>
</evidence>
<protein>
    <submittedName>
        <fullName evidence="1">Uncharacterized protein</fullName>
    </submittedName>
</protein>
<accession>A0ABU6TTY1</accession>
<gene>
    <name evidence="1" type="ORF">PIB30_086677</name>
</gene>